<dbReference type="SUPFAM" id="SSF47240">
    <property type="entry name" value="Ferritin-like"/>
    <property type="match status" value="1"/>
</dbReference>
<dbReference type="InterPro" id="IPR007814">
    <property type="entry name" value="PaaA_PaaC"/>
</dbReference>
<dbReference type="Pfam" id="PF05138">
    <property type="entry name" value="PaaA_PaaC"/>
    <property type="match status" value="1"/>
</dbReference>
<dbReference type="PANTHER" id="PTHR30458:SF0">
    <property type="entry name" value="1,2-PHENYLACETYL-COA EPOXIDASE, SUBUNIT C"/>
    <property type="match status" value="1"/>
</dbReference>
<organism evidence="1 2">
    <name type="scientific">Frankia alni (strain DSM 45986 / CECT 9034 / ACN14a)</name>
    <dbReference type="NCBI Taxonomy" id="326424"/>
    <lineage>
        <taxon>Bacteria</taxon>
        <taxon>Bacillati</taxon>
        <taxon>Actinomycetota</taxon>
        <taxon>Actinomycetes</taxon>
        <taxon>Frankiales</taxon>
        <taxon>Frankiaceae</taxon>
        <taxon>Frankia</taxon>
    </lineage>
</organism>
<dbReference type="STRING" id="326424.FRAAL3103"/>
<dbReference type="RefSeq" id="WP_011604252.1">
    <property type="nucleotide sequence ID" value="NC_008278.1"/>
</dbReference>
<dbReference type="AlphaFoldDB" id="Q0RL58"/>
<dbReference type="GO" id="GO:0005829">
    <property type="term" value="C:cytosol"/>
    <property type="evidence" value="ECO:0007669"/>
    <property type="project" value="TreeGrafter"/>
</dbReference>
<evidence type="ECO:0000313" key="1">
    <source>
        <dbReference type="EMBL" id="CAJ61747.1"/>
    </source>
</evidence>
<dbReference type="InterPro" id="IPR052703">
    <property type="entry name" value="Aromatic_CoA_ox/epox"/>
</dbReference>
<dbReference type="HOGENOM" id="CLU_093768_0_0_11"/>
<protein>
    <submittedName>
        <fullName evidence="1">Phenylacetic acid degradation protein paaA</fullName>
    </submittedName>
</protein>
<accession>Q0RL58</accession>
<dbReference type="KEGG" id="fal:FRAAL3103"/>
<dbReference type="PANTHER" id="PTHR30458">
    <property type="entry name" value="PHENYLACETIC ACID DEGRADATION PROTEIN PAA"/>
    <property type="match status" value="1"/>
</dbReference>
<sequence>MADAMVGERRVYRENDADIPSEFSDLLVRMLVHHLENSTNRYYTELLNHLWERCMTLAPEERLKTTFAKLMQQEVEHGVITARILAGLGVGVVEQPIKQYLFHLPIDTFCDMAYFNALGDRVGCYIGETWEDVPYEPLLNVAERLHKDEVFHATFGMSNLRRVCADPAGLAEANEKIKIWWPAALDMFGRSDSEFSDAYVRWGLRKLNNEQLRQQYIADTRPLLEELGITVPADTANRRFL</sequence>
<name>Q0RL58_FRAAA</name>
<reference evidence="1 2" key="1">
    <citation type="journal article" date="2007" name="Genome Res.">
        <title>Genome characteristics of facultatively symbiotic Frankia sp. strains reflect host range and host plant biogeography.</title>
        <authorList>
            <person name="Normand P."/>
            <person name="Lapierre P."/>
            <person name="Tisa L.S."/>
            <person name="Gogarten J.P."/>
            <person name="Alloisio N."/>
            <person name="Bagnarol E."/>
            <person name="Bassi C.A."/>
            <person name="Berry A.M."/>
            <person name="Bickhart D.M."/>
            <person name="Choisne N."/>
            <person name="Couloux A."/>
            <person name="Cournoyer B."/>
            <person name="Cruveiller S."/>
            <person name="Daubin V."/>
            <person name="Demange N."/>
            <person name="Francino M.P."/>
            <person name="Goltsman E."/>
            <person name="Huang Y."/>
            <person name="Kopp O.R."/>
            <person name="Labarre L."/>
            <person name="Lapidus A."/>
            <person name="Lavire C."/>
            <person name="Marechal J."/>
            <person name="Martinez M."/>
            <person name="Mastronunzio J.E."/>
            <person name="Mullin B.C."/>
            <person name="Niemann J."/>
            <person name="Pujic P."/>
            <person name="Rawnsley T."/>
            <person name="Rouy Z."/>
            <person name="Schenowitz C."/>
            <person name="Sellstedt A."/>
            <person name="Tavares F."/>
            <person name="Tomkins J.P."/>
            <person name="Vallenet D."/>
            <person name="Valverde C."/>
            <person name="Wall L.G."/>
            <person name="Wang Y."/>
            <person name="Medigue C."/>
            <person name="Benson D.R."/>
        </authorList>
    </citation>
    <scope>NUCLEOTIDE SEQUENCE [LARGE SCALE GENOMIC DNA]</scope>
    <source>
        <strain evidence="2">DSM 45986 / CECT 9034 / ACN14a</strain>
    </source>
</reference>
<dbReference type="InterPro" id="IPR012347">
    <property type="entry name" value="Ferritin-like"/>
</dbReference>
<evidence type="ECO:0000313" key="2">
    <source>
        <dbReference type="Proteomes" id="UP000000657"/>
    </source>
</evidence>
<dbReference type="Gene3D" id="1.20.1260.10">
    <property type="match status" value="1"/>
</dbReference>
<dbReference type="InterPro" id="IPR009078">
    <property type="entry name" value="Ferritin-like_SF"/>
</dbReference>
<keyword evidence="2" id="KW-1185">Reference proteome</keyword>
<proteinExistence type="predicted"/>
<dbReference type="EMBL" id="CT573213">
    <property type="protein sequence ID" value="CAJ61747.1"/>
    <property type="molecule type" value="Genomic_DNA"/>
</dbReference>
<gene>
    <name evidence="1" type="ordered locus">FRAAL3103</name>
</gene>
<dbReference type="OrthoDB" id="3207319at2"/>
<dbReference type="Proteomes" id="UP000000657">
    <property type="component" value="Chromosome"/>
</dbReference>
<dbReference type="GO" id="GO:0010124">
    <property type="term" value="P:phenylacetate catabolic process"/>
    <property type="evidence" value="ECO:0007669"/>
    <property type="project" value="InterPro"/>
</dbReference>
<dbReference type="eggNOG" id="COG3396">
    <property type="taxonomic scope" value="Bacteria"/>
</dbReference>